<evidence type="ECO:0000313" key="1">
    <source>
        <dbReference type="EnsemblProtists" id="EOD42069"/>
    </source>
</evidence>
<dbReference type="PANTHER" id="PTHR12112:SF39">
    <property type="entry name" value="EG:152A3.5 PROTEIN (FBGN0003116_PN PROTEIN)"/>
    <property type="match status" value="1"/>
</dbReference>
<dbReference type="STRING" id="2903.R1G8B5"/>
<reference evidence="1" key="2">
    <citation type="submission" date="2024-10" db="UniProtKB">
        <authorList>
            <consortium name="EnsemblProtists"/>
        </authorList>
    </citation>
    <scope>IDENTIFICATION</scope>
</reference>
<dbReference type="GO" id="GO:0004309">
    <property type="term" value="F:exopolyphosphatase activity"/>
    <property type="evidence" value="ECO:0007669"/>
    <property type="project" value="TreeGrafter"/>
</dbReference>
<proteinExistence type="predicted"/>
<dbReference type="GeneID" id="17287339"/>
<dbReference type="OMA" id="HHNDARR"/>
<dbReference type="Gene3D" id="3.90.1640.10">
    <property type="entry name" value="inorganic pyrophosphatase (n-terminal core)"/>
    <property type="match status" value="1"/>
</dbReference>
<dbReference type="PaxDb" id="2903-EOD42069"/>
<keyword evidence="2" id="KW-1185">Reference proteome</keyword>
<accession>A0A0D3L234</accession>
<dbReference type="GO" id="GO:0005737">
    <property type="term" value="C:cytoplasm"/>
    <property type="evidence" value="ECO:0007669"/>
    <property type="project" value="TreeGrafter"/>
</dbReference>
<dbReference type="KEGG" id="ehx:EMIHUDRAFT_461075"/>
<dbReference type="InterPro" id="IPR038763">
    <property type="entry name" value="DHH_sf"/>
</dbReference>
<evidence type="ECO:0000313" key="2">
    <source>
        <dbReference type="Proteomes" id="UP000013827"/>
    </source>
</evidence>
<dbReference type="PANTHER" id="PTHR12112">
    <property type="entry name" value="BNIP - RELATED"/>
    <property type="match status" value="1"/>
</dbReference>
<name>A0A0D3L234_EMIH1</name>
<reference evidence="2" key="1">
    <citation type="journal article" date="2013" name="Nature">
        <title>Pan genome of the phytoplankton Emiliania underpins its global distribution.</title>
        <authorList>
            <person name="Read B.A."/>
            <person name="Kegel J."/>
            <person name="Klute M.J."/>
            <person name="Kuo A."/>
            <person name="Lefebvre S.C."/>
            <person name="Maumus F."/>
            <person name="Mayer C."/>
            <person name="Miller J."/>
            <person name="Monier A."/>
            <person name="Salamov A."/>
            <person name="Young J."/>
            <person name="Aguilar M."/>
            <person name="Claverie J.M."/>
            <person name="Frickenhaus S."/>
            <person name="Gonzalez K."/>
            <person name="Herman E.K."/>
            <person name="Lin Y.C."/>
            <person name="Napier J."/>
            <person name="Ogata H."/>
            <person name="Sarno A.F."/>
            <person name="Shmutz J."/>
            <person name="Schroeder D."/>
            <person name="de Vargas C."/>
            <person name="Verret F."/>
            <person name="von Dassow P."/>
            <person name="Valentin K."/>
            <person name="Van de Peer Y."/>
            <person name="Wheeler G."/>
            <person name="Dacks J.B."/>
            <person name="Delwiche C.F."/>
            <person name="Dyhrman S.T."/>
            <person name="Glockner G."/>
            <person name="John U."/>
            <person name="Richards T."/>
            <person name="Worden A.Z."/>
            <person name="Zhang X."/>
            <person name="Grigoriev I.V."/>
            <person name="Allen A.E."/>
            <person name="Bidle K."/>
            <person name="Borodovsky M."/>
            <person name="Bowler C."/>
            <person name="Brownlee C."/>
            <person name="Cock J.M."/>
            <person name="Elias M."/>
            <person name="Gladyshev V.N."/>
            <person name="Groth M."/>
            <person name="Guda C."/>
            <person name="Hadaegh A."/>
            <person name="Iglesias-Rodriguez M.D."/>
            <person name="Jenkins J."/>
            <person name="Jones B.M."/>
            <person name="Lawson T."/>
            <person name="Leese F."/>
            <person name="Lindquist E."/>
            <person name="Lobanov A."/>
            <person name="Lomsadze A."/>
            <person name="Malik S.B."/>
            <person name="Marsh M.E."/>
            <person name="Mackinder L."/>
            <person name="Mock T."/>
            <person name="Mueller-Roeber B."/>
            <person name="Pagarete A."/>
            <person name="Parker M."/>
            <person name="Probert I."/>
            <person name="Quesneville H."/>
            <person name="Raines C."/>
            <person name="Rensing S.A."/>
            <person name="Riano-Pachon D.M."/>
            <person name="Richier S."/>
            <person name="Rokitta S."/>
            <person name="Shiraiwa Y."/>
            <person name="Soanes D.M."/>
            <person name="van der Giezen M."/>
            <person name="Wahlund T.M."/>
            <person name="Williams B."/>
            <person name="Wilson W."/>
            <person name="Wolfe G."/>
            <person name="Wurch L.L."/>
        </authorList>
    </citation>
    <scope>NUCLEOTIDE SEQUENCE</scope>
</reference>
<protein>
    <recommendedName>
        <fullName evidence="3">DHHA2 domain-containing protein</fullName>
    </recommendedName>
</protein>
<dbReference type="HOGENOM" id="CLU_610353_0_0_1"/>
<dbReference type="SUPFAM" id="SSF64182">
    <property type="entry name" value="DHH phosphoesterases"/>
    <property type="match status" value="1"/>
</dbReference>
<dbReference type="eggNOG" id="KOG4129">
    <property type="taxonomic scope" value="Eukaryota"/>
</dbReference>
<dbReference type="RefSeq" id="XP_005794498.1">
    <property type="nucleotide sequence ID" value="XM_005794441.1"/>
</dbReference>
<dbReference type="AlphaFoldDB" id="A0A0D3L234"/>
<evidence type="ECO:0008006" key="3">
    <source>
        <dbReference type="Google" id="ProtNLM"/>
    </source>
</evidence>
<dbReference type="EnsemblProtists" id="EOD42069">
    <property type="protein sequence ID" value="EOD42069"/>
    <property type="gene ID" value="EMIHUDRAFT_461075"/>
</dbReference>
<dbReference type="Proteomes" id="UP000013827">
    <property type="component" value="Unassembled WGS sequence"/>
</dbReference>
<organism evidence="1 2">
    <name type="scientific">Emiliania huxleyi (strain CCMP1516)</name>
    <dbReference type="NCBI Taxonomy" id="280463"/>
    <lineage>
        <taxon>Eukaryota</taxon>
        <taxon>Haptista</taxon>
        <taxon>Haptophyta</taxon>
        <taxon>Prymnesiophyceae</taxon>
        <taxon>Isochrysidales</taxon>
        <taxon>Noelaerhabdaceae</taxon>
        <taxon>Emiliania</taxon>
    </lineage>
</organism>
<sequence>MRPPLSPQAFVAQSRAAFLAGPSAGATASATVWVGNVAGDLDTIVSAVCAAYCRQVQGAEPASRQHVPLVPFPRPDFRLRQDACLLFRHCGFDFDSEGAVESLLYFPDEAAAPAEAWRGAGALSVALTDHNRLAEHFAASLGDVVVEVIDHHSDERAHLSSSGGARLIDTSAGSACSLVSELLPPDPPHLLCVLLLGAIAADTRGFDAAQQKFVGRDVAAVRRLMALLSAADVGGGGEAGEAGAGEVGAGEAGVGRAEVEAAAADLRGAALPAAAAVGGAATFGELAARLLDARYDVSSLDARAGELEVGVCAVFVPLRELIARAGGGGGRSGVDVLFALSAEDRAAGGSGLKGVSVVPLTPGGRGAAAALASALEAAPEGLPPSLASQPLFVKQQLGTDGFGIGFEDADAASGLRVSPLRNAVSRKTFLPTVLHFAEQHQQAASGRGC</sequence>